<keyword evidence="4 5" id="KW-0342">GTP-binding</keyword>
<evidence type="ECO:0000313" key="8">
    <source>
        <dbReference type="Proteomes" id="UP000199165"/>
    </source>
</evidence>
<keyword evidence="8" id="KW-1185">Reference proteome</keyword>
<gene>
    <name evidence="5" type="primary">fbiD</name>
    <name evidence="7" type="ORF">SAMN04487904_11547</name>
</gene>
<dbReference type="UniPathway" id="UPA00071"/>
<dbReference type="HAMAP" id="MF_02114">
    <property type="entry name" value="CofC"/>
    <property type="match status" value="1"/>
</dbReference>
<evidence type="ECO:0000256" key="6">
    <source>
        <dbReference type="SAM" id="MobiDB-lite"/>
    </source>
</evidence>
<dbReference type="AlphaFoldDB" id="A0A1I7C768"/>
<evidence type="ECO:0000256" key="3">
    <source>
        <dbReference type="ARBA" id="ARBA00022741"/>
    </source>
</evidence>
<dbReference type="NCBIfam" id="TIGR03552">
    <property type="entry name" value="F420_cofC"/>
    <property type="match status" value="1"/>
</dbReference>
<comment type="catalytic activity">
    <reaction evidence="5">
        <text>phosphoenolpyruvate + GTP + H(+) = enolpyruvoyl-2-diphospho-5'-guanosine + diphosphate</text>
        <dbReference type="Rhea" id="RHEA:30519"/>
        <dbReference type="ChEBI" id="CHEBI:15378"/>
        <dbReference type="ChEBI" id="CHEBI:33019"/>
        <dbReference type="ChEBI" id="CHEBI:37565"/>
        <dbReference type="ChEBI" id="CHEBI:58702"/>
        <dbReference type="ChEBI" id="CHEBI:143701"/>
        <dbReference type="EC" id="2.7.7.105"/>
    </reaction>
</comment>
<keyword evidence="2 5" id="KW-0548">Nucleotidyltransferase</keyword>
<comment type="pathway">
    <text evidence="5">Cofactor biosynthesis; coenzyme F420 biosynthesis.</text>
</comment>
<evidence type="ECO:0000256" key="4">
    <source>
        <dbReference type="ARBA" id="ARBA00023134"/>
    </source>
</evidence>
<dbReference type="PANTHER" id="PTHR40392:SF1">
    <property type="entry name" value="2-PHOSPHO-L-LACTATE GUANYLYLTRANSFERASE"/>
    <property type="match status" value="1"/>
</dbReference>
<dbReference type="GO" id="GO:0043814">
    <property type="term" value="F:phospholactate guanylyltransferase activity"/>
    <property type="evidence" value="ECO:0007669"/>
    <property type="project" value="InterPro"/>
</dbReference>
<dbReference type="InterPro" id="IPR002835">
    <property type="entry name" value="CofC"/>
</dbReference>
<accession>A0A1I7C768</accession>
<dbReference type="Proteomes" id="UP000199165">
    <property type="component" value="Unassembled WGS sequence"/>
</dbReference>
<keyword evidence="1 5" id="KW-0808">Transferase</keyword>
<name>A0A1I7C768_9ACTN</name>
<sequence>MTGRWIPPREAQNGGVTVGVQLLVPIKPLHLAKTRLRTERTLPEEHAELVTALAMDTVLAAATAERVREVLVVTSDPALTHRFRELGVEVLPDSPRAGLNAALRHGDHLLGERGTKVRIGALQADLPALRGTELDGAIAEAGSERSYCADRQGTGTTLLLASAGEALRPGFGTDSAAAHHESGAKALLGSWASLRCDVDTETDLRAAEELGLGSHTRKLPRGNESRPSRSEIGCSGMM</sequence>
<feature type="binding site" evidence="5">
    <location>
        <position position="156"/>
    </location>
    <ligand>
        <name>phosphoenolpyruvate</name>
        <dbReference type="ChEBI" id="CHEBI:58702"/>
    </ligand>
</feature>
<feature type="binding site" evidence="5">
    <location>
        <position position="175"/>
    </location>
    <ligand>
        <name>phosphoenolpyruvate</name>
        <dbReference type="ChEBI" id="CHEBI:58702"/>
    </ligand>
</feature>
<reference evidence="8" key="1">
    <citation type="submission" date="2016-10" db="EMBL/GenBank/DDBJ databases">
        <authorList>
            <person name="Varghese N."/>
            <person name="Submissions S."/>
        </authorList>
    </citation>
    <scope>NUCLEOTIDE SEQUENCE [LARGE SCALE GENOMIC DNA]</scope>
    <source>
        <strain evidence="8">DSM 45501</strain>
    </source>
</reference>
<proteinExistence type="inferred from homology"/>
<evidence type="ECO:0000256" key="1">
    <source>
        <dbReference type="ARBA" id="ARBA00022679"/>
    </source>
</evidence>
<organism evidence="7 8">
    <name type="scientific">Actinopolyspora righensis</name>
    <dbReference type="NCBI Taxonomy" id="995060"/>
    <lineage>
        <taxon>Bacteria</taxon>
        <taxon>Bacillati</taxon>
        <taxon>Actinomycetota</taxon>
        <taxon>Actinomycetes</taxon>
        <taxon>Actinopolysporales</taxon>
        <taxon>Actinopolysporaceae</taxon>
        <taxon>Actinopolyspora</taxon>
        <taxon>Actinopolyspora alba group</taxon>
    </lineage>
</organism>
<dbReference type="EMBL" id="FPAT01000015">
    <property type="protein sequence ID" value="SFT95265.1"/>
    <property type="molecule type" value="Genomic_DNA"/>
</dbReference>
<dbReference type="PANTHER" id="PTHR40392">
    <property type="entry name" value="2-PHOSPHO-L-LACTATE GUANYLYLTRANSFERASE"/>
    <property type="match status" value="1"/>
</dbReference>
<evidence type="ECO:0000256" key="2">
    <source>
        <dbReference type="ARBA" id="ARBA00022695"/>
    </source>
</evidence>
<evidence type="ECO:0000256" key="5">
    <source>
        <dbReference type="HAMAP-Rule" id="MF_02114"/>
    </source>
</evidence>
<feature type="region of interest" description="Disordered" evidence="6">
    <location>
        <begin position="215"/>
        <end position="238"/>
    </location>
</feature>
<comment type="function">
    <text evidence="5">Guanylyltransferase that catalyzes the activation of phosphoenolpyruvate (PEP) as enolpyruvoyl-2-diphospho-5'-guanosine, via the condensation of PEP with GTP. It is involved in the biosynthesis of coenzyme F420, a hydride carrier cofactor.</text>
</comment>
<feature type="binding site" evidence="5">
    <location>
        <position position="172"/>
    </location>
    <ligand>
        <name>phosphoenolpyruvate</name>
        <dbReference type="ChEBI" id="CHEBI:58702"/>
    </ligand>
</feature>
<dbReference type="Gene3D" id="3.90.550.10">
    <property type="entry name" value="Spore Coat Polysaccharide Biosynthesis Protein SpsA, Chain A"/>
    <property type="match status" value="1"/>
</dbReference>
<dbReference type="GO" id="GO:0005525">
    <property type="term" value="F:GTP binding"/>
    <property type="evidence" value="ECO:0007669"/>
    <property type="project" value="UniProtKB-KW"/>
</dbReference>
<dbReference type="GO" id="GO:0052645">
    <property type="term" value="P:F420-0 metabolic process"/>
    <property type="evidence" value="ECO:0007669"/>
    <property type="project" value="UniProtKB-UniRule"/>
</dbReference>
<dbReference type="EC" id="2.7.7.105" evidence="5"/>
<comment type="similarity">
    <text evidence="5">Belongs to the CofC family.</text>
</comment>
<dbReference type="Pfam" id="PF01983">
    <property type="entry name" value="CofC"/>
    <property type="match status" value="1"/>
</dbReference>
<dbReference type="SUPFAM" id="SSF53448">
    <property type="entry name" value="Nucleotide-diphospho-sugar transferases"/>
    <property type="match status" value="1"/>
</dbReference>
<keyword evidence="3 5" id="KW-0547">Nucleotide-binding</keyword>
<dbReference type="STRING" id="995060.SAMN04487904_11547"/>
<dbReference type="InterPro" id="IPR029044">
    <property type="entry name" value="Nucleotide-diphossugar_trans"/>
</dbReference>
<evidence type="ECO:0000313" key="7">
    <source>
        <dbReference type="EMBL" id="SFT95265.1"/>
    </source>
</evidence>
<protein>
    <recommendedName>
        <fullName evidence="5">Phosphoenolpyruvate guanylyltransferase</fullName>
        <shortName evidence="5">PEP guanylyltransferase</shortName>
        <ecNumber evidence="5">2.7.7.105</ecNumber>
    </recommendedName>
</protein>